<dbReference type="Pfam" id="PF00012">
    <property type="entry name" value="HSP70"/>
    <property type="match status" value="1"/>
</dbReference>
<dbReference type="EMBL" id="CP092884">
    <property type="protein sequence ID" value="UYV83009.1"/>
    <property type="molecule type" value="Genomic_DNA"/>
</dbReference>
<comment type="similarity">
    <text evidence="1">Belongs to the heat shock protein 70 family.</text>
</comment>
<dbReference type="InterPro" id="IPR043129">
    <property type="entry name" value="ATPase_NBD"/>
</dbReference>
<keyword evidence="4" id="KW-0175">Coiled coil</keyword>
<dbReference type="InterPro" id="IPR013126">
    <property type="entry name" value="Hsp_70_fam"/>
</dbReference>
<feature type="coiled-coil region" evidence="4">
    <location>
        <begin position="558"/>
        <end position="585"/>
    </location>
</feature>
<dbReference type="Gene3D" id="1.20.1270.10">
    <property type="match status" value="1"/>
</dbReference>
<dbReference type="Gene3D" id="3.30.30.30">
    <property type="match status" value="1"/>
</dbReference>
<dbReference type="Gene3D" id="3.90.640.10">
    <property type="entry name" value="Actin, Chain A, domain 4"/>
    <property type="match status" value="1"/>
</dbReference>
<proteinExistence type="inferred from homology"/>
<evidence type="ECO:0000256" key="1">
    <source>
        <dbReference type="ARBA" id="ARBA00007381"/>
    </source>
</evidence>
<dbReference type="InterPro" id="IPR029048">
    <property type="entry name" value="HSP70_C_sf"/>
</dbReference>
<dbReference type="PROSITE" id="PS01036">
    <property type="entry name" value="HSP70_3"/>
    <property type="match status" value="1"/>
</dbReference>
<evidence type="ECO:0000313" key="7">
    <source>
        <dbReference type="Proteomes" id="UP001235939"/>
    </source>
</evidence>
<dbReference type="SUPFAM" id="SSF100934">
    <property type="entry name" value="Heat shock protein 70kD (HSP70), C-terminal subdomain"/>
    <property type="match status" value="1"/>
</dbReference>
<dbReference type="PANTHER" id="PTHR45639:SF4">
    <property type="entry name" value="HSC70CB, ISOFORM G"/>
    <property type="match status" value="1"/>
</dbReference>
<evidence type="ECO:0000313" key="6">
    <source>
        <dbReference type="EMBL" id="UYV83009.1"/>
    </source>
</evidence>
<evidence type="ECO:0000256" key="3">
    <source>
        <dbReference type="ARBA" id="ARBA00022840"/>
    </source>
</evidence>
<keyword evidence="2" id="KW-0547">Nucleotide-binding</keyword>
<dbReference type="SUPFAM" id="SSF53067">
    <property type="entry name" value="Actin-like ATPase domain"/>
    <property type="match status" value="2"/>
</dbReference>
<keyword evidence="3" id="KW-0067">ATP-binding</keyword>
<feature type="compositionally biased region" description="Polar residues" evidence="5">
    <location>
        <begin position="739"/>
        <end position="762"/>
    </location>
</feature>
<gene>
    <name evidence="6" type="ORF">LAZ67_22001741</name>
</gene>
<accession>A0ABY6LP78</accession>
<organism evidence="6 7">
    <name type="scientific">Cordylochernes scorpioides</name>
    <dbReference type="NCBI Taxonomy" id="51811"/>
    <lineage>
        <taxon>Eukaryota</taxon>
        <taxon>Metazoa</taxon>
        <taxon>Ecdysozoa</taxon>
        <taxon>Arthropoda</taxon>
        <taxon>Chelicerata</taxon>
        <taxon>Arachnida</taxon>
        <taxon>Pseudoscorpiones</taxon>
        <taxon>Cheliferoidea</taxon>
        <taxon>Chernetidae</taxon>
        <taxon>Cordylochernes</taxon>
    </lineage>
</organism>
<keyword evidence="7" id="KW-1185">Reference proteome</keyword>
<dbReference type="SUPFAM" id="SSF100920">
    <property type="entry name" value="Heat shock protein 70kD (HSP70), peptide-binding domain"/>
    <property type="match status" value="1"/>
</dbReference>
<dbReference type="Gene3D" id="2.60.34.10">
    <property type="entry name" value="Substrate Binding Domain Of DNAk, Chain A, domain 1"/>
    <property type="match status" value="1"/>
</dbReference>
<reference evidence="6 7" key="1">
    <citation type="submission" date="2022-03" db="EMBL/GenBank/DDBJ databases">
        <title>A chromosomal length assembly of Cordylochernes scorpioides.</title>
        <authorList>
            <person name="Zeh D."/>
            <person name="Zeh J."/>
        </authorList>
    </citation>
    <scope>NUCLEOTIDE SEQUENCE [LARGE SCALE GENOMIC DNA]</scope>
    <source>
        <strain evidence="6">IN4F17</strain>
        <tissue evidence="6">Whole Body</tissue>
    </source>
</reference>
<dbReference type="Proteomes" id="UP001235939">
    <property type="component" value="Chromosome 22"/>
</dbReference>
<dbReference type="PANTHER" id="PTHR45639">
    <property type="entry name" value="HSC70CB, ISOFORM G-RELATED"/>
    <property type="match status" value="1"/>
</dbReference>
<dbReference type="InterPro" id="IPR018181">
    <property type="entry name" value="Heat_shock_70_CS"/>
</dbReference>
<protein>
    <submittedName>
        <fullName evidence="6">HSPA4L</fullName>
    </submittedName>
</protein>
<feature type="region of interest" description="Disordered" evidence="5">
    <location>
        <begin position="738"/>
        <end position="762"/>
    </location>
</feature>
<evidence type="ECO:0000256" key="4">
    <source>
        <dbReference type="SAM" id="Coils"/>
    </source>
</evidence>
<evidence type="ECO:0000256" key="5">
    <source>
        <dbReference type="SAM" id="MobiDB-lite"/>
    </source>
</evidence>
<sequence length="762" mass="86848">MSVIGINIGNENSYIAVARAGGIEILANEYSQRFTPSYVAFKENMREMGTAAKSNHIVNLKGTLFCFKRLLAVKYKDSSILHLEKSFLPYDLCEIENGDVGFKVKYNQETVVFAPQQVTAMMLTKLKSISQMALRNNVNDCVVGVPTYFTDQERRAMIEACLIADIKPITLINEATAIALFYGFYKQSTVDPSASRVVVFIDMGHTSLQVSAYSFSKDGSRVLASVWDKNLGGRNFDIALLNHFSGELKRSNNLDLRNNLKAMTRLLKECEKVKKQMSTNSHSIPLHLECFVEDMDFDSSINRGQFEQLISLHLEILEMNLQKIFKEAKLQPEDIYSVELLGGSTRIPIIKQVIRKVFKKDPKTTLNQDETVVQGCALMGAMLSPTIKVKAYNLNDIQPFDVYLYWKIQGGEDGTLEIFGKNTPIPQYKVLTFEGCQPFSLEFYYNNKERQQRHSKPIITFQCSSLTLAKDMKRPTVAVKISIGHSGILMAEARLLENFYEGKHHIPLTPKNSLFLSSKEESVDPESSEKVFRSGKDVSLDCFYPHLSKHEMENFVRAEAEMTNQDNLEKEKMDAKNSLEEYVYEIRDLLSGRLKDFTGAKDRAILEAKLADLQSWLYQEGNNQTKQVYLAKMEDLRKYSQSPMKRLHECEQRPEALKELGSILQMTAKTVEQCLKGNNTVKPEHLGKVRKWLEEKCKWLDQFEDMAAKLPPQEDPPFTVAQIQQEKDYFEKSIKPILQQMSAKAQEQTAPPDTSNQQQQKA</sequence>
<evidence type="ECO:0000256" key="2">
    <source>
        <dbReference type="ARBA" id="ARBA00022741"/>
    </source>
</evidence>
<dbReference type="InterPro" id="IPR029047">
    <property type="entry name" value="HSP70_peptide-bd_sf"/>
</dbReference>
<dbReference type="Gene3D" id="3.30.420.40">
    <property type="match status" value="2"/>
</dbReference>
<dbReference type="PRINTS" id="PR00301">
    <property type="entry name" value="HEATSHOCK70"/>
</dbReference>
<name>A0ABY6LP78_9ARAC</name>